<accession>A0A097KJG5</accession>
<comment type="subcellular location">
    <subcellularLocation>
        <location evidence="7">Plastid</location>
        <location evidence="7">Chloroplast thylakoid membrane</location>
        <topology evidence="7">Single-pass membrane protein</topology>
    </subcellularLocation>
</comment>
<keyword evidence="5 7" id="KW-0793">Thylakoid</keyword>
<dbReference type="AlphaFoldDB" id="A0A097KJG5"/>
<gene>
    <name evidence="7 8" type="primary">psaM</name>
</gene>
<dbReference type="RefSeq" id="YP_009104827.1">
    <property type="nucleotide sequence ID" value="NC_025524.1"/>
</dbReference>
<evidence type="ECO:0000256" key="4">
    <source>
        <dbReference type="ARBA" id="ARBA00022989"/>
    </source>
</evidence>
<geneLocation type="chloroplast" evidence="8"/>
<evidence type="ECO:0000256" key="2">
    <source>
        <dbReference type="ARBA" id="ARBA00022692"/>
    </source>
</evidence>
<dbReference type="GeneID" id="31078328"/>
<keyword evidence="8" id="KW-0150">Chloroplast</keyword>
<proteinExistence type="inferred from homology"/>
<dbReference type="GO" id="GO:0009522">
    <property type="term" value="C:photosystem I"/>
    <property type="evidence" value="ECO:0007669"/>
    <property type="project" value="UniProtKB-KW"/>
</dbReference>
<dbReference type="GO" id="GO:0015979">
    <property type="term" value="P:photosynthesis"/>
    <property type="evidence" value="ECO:0007669"/>
    <property type="project" value="UniProtKB-UniRule"/>
</dbReference>
<organism evidence="8">
    <name type="scientific">Symbiochloris handae</name>
    <dbReference type="NCBI Taxonomy" id="1853882"/>
    <lineage>
        <taxon>Eukaryota</taxon>
        <taxon>Viridiplantae</taxon>
        <taxon>Chlorophyta</taxon>
        <taxon>core chlorophytes</taxon>
        <taxon>Trebouxiophyceae</taxon>
        <taxon>Trebouxiales</taxon>
        <taxon>Trebouxiaceae</taxon>
        <taxon>Symbiochloris</taxon>
    </lineage>
</organism>
<reference evidence="8" key="1">
    <citation type="journal article" date="2014" name="BMC Evol. Biol.">
        <title>Chloroplast phylogenomic analysis resolves deep-level relationships within the green algal class Trebouxiophyceae.</title>
        <authorList>
            <person name="Lemieux C."/>
            <person name="Otis C."/>
            <person name="Turmel M."/>
        </authorList>
    </citation>
    <scope>NUCLEOTIDE SEQUENCE</scope>
</reference>
<evidence type="ECO:0000256" key="1">
    <source>
        <dbReference type="ARBA" id="ARBA00022531"/>
    </source>
</evidence>
<dbReference type="GO" id="GO:0009535">
    <property type="term" value="C:chloroplast thylakoid membrane"/>
    <property type="evidence" value="ECO:0007669"/>
    <property type="project" value="UniProtKB-SubCell"/>
</dbReference>
<dbReference type="Pfam" id="PF07465">
    <property type="entry name" value="PsaM"/>
    <property type="match status" value="1"/>
</dbReference>
<dbReference type="InterPro" id="IPR010010">
    <property type="entry name" value="PSI_PsaM"/>
</dbReference>
<evidence type="ECO:0000313" key="8">
    <source>
        <dbReference type="EMBL" id="AIT93331.1"/>
    </source>
</evidence>
<dbReference type="NCBIfam" id="TIGR03053">
    <property type="entry name" value="PS_I_psaM"/>
    <property type="match status" value="1"/>
</dbReference>
<sequence length="31" mass="3313">MMLSDNDVFTALFLALVTGALAVRLAIALYV</sequence>
<keyword evidence="4 7" id="KW-1133">Transmembrane helix</keyword>
<keyword evidence="6 7" id="KW-0472">Membrane</keyword>
<protein>
    <recommendedName>
        <fullName evidence="7">Photosystem I reaction center subunit XII</fullName>
    </recommendedName>
    <alternativeName>
        <fullName evidence="7">PSI-M</fullName>
    </alternativeName>
</protein>
<keyword evidence="3 7" id="KW-0603">Photosystem I</keyword>
<comment type="similarity">
    <text evidence="7">Belongs to the PsaM family.</text>
</comment>
<name>A0A097KJG5_9CHLO</name>
<keyword evidence="1 7" id="KW-0602">Photosynthesis</keyword>
<evidence type="ECO:0000256" key="3">
    <source>
        <dbReference type="ARBA" id="ARBA00022836"/>
    </source>
</evidence>
<keyword evidence="2 7" id="KW-0812">Transmembrane</keyword>
<evidence type="ECO:0000256" key="5">
    <source>
        <dbReference type="ARBA" id="ARBA00023078"/>
    </source>
</evidence>
<dbReference type="InterPro" id="IPR037279">
    <property type="entry name" value="PSI_PsaM_sf"/>
</dbReference>
<dbReference type="HAMAP" id="MF_00828">
    <property type="entry name" value="PSI_PsaM"/>
    <property type="match status" value="1"/>
</dbReference>
<evidence type="ECO:0000256" key="7">
    <source>
        <dbReference type="HAMAP-Rule" id="MF_00828"/>
    </source>
</evidence>
<keyword evidence="8" id="KW-0934">Plastid</keyword>
<dbReference type="EMBL" id="KM462860">
    <property type="protein sequence ID" value="AIT93331.1"/>
    <property type="molecule type" value="Genomic_DNA"/>
</dbReference>
<evidence type="ECO:0000256" key="6">
    <source>
        <dbReference type="ARBA" id="ARBA00023136"/>
    </source>
</evidence>
<dbReference type="SUPFAM" id="SSF81548">
    <property type="entry name" value="Subunit XII of photosystem I reaction centre, PsaM"/>
    <property type="match status" value="1"/>
</dbReference>